<feature type="domain" description="PucR C-terminal helix-turn-helix" evidence="2">
    <location>
        <begin position="345"/>
        <end position="399"/>
    </location>
</feature>
<dbReference type="Gene3D" id="1.10.10.2840">
    <property type="entry name" value="PucR C-terminal helix-turn-helix domain"/>
    <property type="match status" value="1"/>
</dbReference>
<dbReference type="EMBL" id="JADBGI010000034">
    <property type="protein sequence ID" value="MBE3002120.1"/>
    <property type="molecule type" value="Genomic_DNA"/>
</dbReference>
<keyword evidence="5" id="KW-1185">Reference proteome</keyword>
<organism evidence="4 5">
    <name type="scientific">Nocardiopsis coralli</name>
    <dbReference type="NCBI Taxonomy" id="2772213"/>
    <lineage>
        <taxon>Bacteria</taxon>
        <taxon>Bacillati</taxon>
        <taxon>Actinomycetota</taxon>
        <taxon>Actinomycetes</taxon>
        <taxon>Streptosporangiales</taxon>
        <taxon>Nocardiopsidaceae</taxon>
        <taxon>Nocardiopsis</taxon>
    </lineage>
</organism>
<evidence type="ECO:0000259" key="3">
    <source>
        <dbReference type="Pfam" id="PF17853"/>
    </source>
</evidence>
<dbReference type="PANTHER" id="PTHR33744:SF1">
    <property type="entry name" value="DNA-BINDING TRANSCRIPTIONAL ACTIVATOR ADER"/>
    <property type="match status" value="1"/>
</dbReference>
<dbReference type="Pfam" id="PF13556">
    <property type="entry name" value="HTH_30"/>
    <property type="match status" value="1"/>
</dbReference>
<dbReference type="InterPro" id="IPR041522">
    <property type="entry name" value="CdaR_GGDEF"/>
</dbReference>
<evidence type="ECO:0000256" key="1">
    <source>
        <dbReference type="ARBA" id="ARBA00006754"/>
    </source>
</evidence>
<gene>
    <name evidence="4" type="ORF">IDM40_25965</name>
</gene>
<dbReference type="RefSeq" id="WP_193124710.1">
    <property type="nucleotide sequence ID" value="NZ_JADBGI010000034.1"/>
</dbReference>
<dbReference type="PANTHER" id="PTHR33744">
    <property type="entry name" value="CARBOHYDRATE DIACID REGULATOR"/>
    <property type="match status" value="1"/>
</dbReference>
<comment type="similarity">
    <text evidence="1">Belongs to the CdaR family.</text>
</comment>
<sequence length="411" mass="45198">MEQRWPDLSPRGRELFRRGAEIALTPHEEWIDELNTAVLGRGRMSQVADDPALADALRRSNLAVLLHWASANFQRPGRRVAPNTGPESLEIARDLVRRGLDEHALDTYRIGQSVAWRRWMEICFSLTSDPDELRELLEASALSISAFVDDTVAAVSALVEAERDELTHGSNAERREAVGLILEGAPLSPSRAERKLGYKLTGPHVALVLWNGTGGDTARLTAVAEAVVARSGAPYRLMVVASTSALWVWMPLERAPHTGALERAVAPYPDVLVALGRPGTGVGGFRRSHLEAATAQRTMSRLSCPRRVARYEEVRLVSLLTSDPADADAFLADTLGDLRTAPAELRETVLAHVLERFNTSRTAKRLYTHRNTVIRRLARADVLLPQPLAENVVHVAAALELMRWRDAPSGA</sequence>
<evidence type="ECO:0000259" key="2">
    <source>
        <dbReference type="Pfam" id="PF13556"/>
    </source>
</evidence>
<protein>
    <submittedName>
        <fullName evidence="4">PucR family transcriptional regulator</fullName>
    </submittedName>
</protein>
<dbReference type="InterPro" id="IPR051448">
    <property type="entry name" value="CdaR-like_regulators"/>
</dbReference>
<dbReference type="Pfam" id="PF17853">
    <property type="entry name" value="GGDEF_2"/>
    <property type="match status" value="1"/>
</dbReference>
<reference evidence="4 5" key="1">
    <citation type="submission" date="2020-09" db="EMBL/GenBank/DDBJ databases">
        <title>Diversity and distribution of actinomycetes associated with coral in the coast of Hainan.</title>
        <authorList>
            <person name="Li F."/>
        </authorList>
    </citation>
    <scope>NUCLEOTIDE SEQUENCE [LARGE SCALE GENOMIC DNA]</scope>
    <source>
        <strain evidence="4 5">HNM0947</strain>
    </source>
</reference>
<dbReference type="Proteomes" id="UP000806528">
    <property type="component" value="Unassembled WGS sequence"/>
</dbReference>
<evidence type="ECO:0000313" key="4">
    <source>
        <dbReference type="EMBL" id="MBE3002120.1"/>
    </source>
</evidence>
<feature type="domain" description="CdaR GGDEF-like" evidence="3">
    <location>
        <begin position="192"/>
        <end position="297"/>
    </location>
</feature>
<comment type="caution">
    <text evidence="4">The sequence shown here is derived from an EMBL/GenBank/DDBJ whole genome shotgun (WGS) entry which is preliminary data.</text>
</comment>
<proteinExistence type="inferred from homology"/>
<dbReference type="InterPro" id="IPR025736">
    <property type="entry name" value="PucR_C-HTH_dom"/>
</dbReference>
<accession>A0ABR9PEG6</accession>
<evidence type="ECO:0000313" key="5">
    <source>
        <dbReference type="Proteomes" id="UP000806528"/>
    </source>
</evidence>
<dbReference type="InterPro" id="IPR042070">
    <property type="entry name" value="PucR_C-HTH_sf"/>
</dbReference>
<name>A0ABR9PEG6_9ACTN</name>